<dbReference type="Proteomes" id="UP001218034">
    <property type="component" value="Chromosome"/>
</dbReference>
<protein>
    <submittedName>
        <fullName evidence="2">Uncharacterized protein</fullName>
    </submittedName>
</protein>
<dbReference type="EMBL" id="CP104395">
    <property type="protein sequence ID" value="WEL19834.1"/>
    <property type="molecule type" value="Genomic_DNA"/>
</dbReference>
<organism evidence="2 3">
    <name type="scientific">Candidatus Nanohalococcus occultus</name>
    <dbReference type="NCBI Taxonomy" id="2978047"/>
    <lineage>
        <taxon>Archaea</taxon>
        <taxon>Candidatus Nanohalarchaeota</taxon>
        <taxon>Candidatus Nanohalarchaeota incertae sedis</taxon>
        <taxon>Candidatus Nanohalococcus</taxon>
    </lineage>
</organism>
<feature type="transmembrane region" description="Helical" evidence="1">
    <location>
        <begin position="6"/>
        <end position="28"/>
    </location>
</feature>
<reference evidence="2 3" key="1">
    <citation type="submission" date="2022-09" db="EMBL/GenBank/DDBJ databases">
        <title>Xylan utilization by haloarchaea-nanohaloarchaea associations.</title>
        <authorList>
            <person name="Yakimov M."/>
        </authorList>
    </citation>
    <scope>NUCLEOTIDE SEQUENCE [LARGE SCALE GENOMIC DNA]</scope>
    <source>
        <strain evidence="2 3">SVXNc</strain>
    </source>
</reference>
<keyword evidence="1" id="KW-1133">Transmembrane helix</keyword>
<dbReference type="RefSeq" id="WP_347721666.1">
    <property type="nucleotide sequence ID" value="NZ_CP104395.1"/>
</dbReference>
<name>A0ABY8CF34_9ARCH</name>
<accession>A0ABY8CF34</accession>
<evidence type="ECO:0000313" key="3">
    <source>
        <dbReference type="Proteomes" id="UP001218034"/>
    </source>
</evidence>
<evidence type="ECO:0000256" key="1">
    <source>
        <dbReference type="SAM" id="Phobius"/>
    </source>
</evidence>
<keyword evidence="1" id="KW-0812">Transmembrane</keyword>
<evidence type="ECO:0000313" key="2">
    <source>
        <dbReference type="EMBL" id="WEL19834.1"/>
    </source>
</evidence>
<proteinExistence type="predicted"/>
<gene>
    <name evidence="2" type="ORF">SVXNc_0827</name>
</gene>
<keyword evidence="1" id="KW-0472">Membrane</keyword>
<keyword evidence="3" id="KW-1185">Reference proteome</keyword>
<sequence length="132" mass="14184">MKGQNLAVETVFTVGLGIALATGVVTIFDQYQTSVSEDATEKQSQIVASELKSSMYSLEAVENGERSLDLPEELGSNEYTVEVDEDITIISNLREYSYPLNGLSARREVSGSATGGAVNIFKSGNQIRVVEG</sequence>
<dbReference type="GeneID" id="98290904"/>